<dbReference type="CDD" id="cd03293">
    <property type="entry name" value="ABC_NrtD_SsuB_transporters"/>
    <property type="match status" value="1"/>
</dbReference>
<feature type="domain" description="ABC transporter" evidence="7">
    <location>
        <begin position="2"/>
        <end position="219"/>
    </location>
</feature>
<accession>A0ABW4DKI0</accession>
<keyword evidence="1" id="KW-0813">Transport</keyword>
<keyword evidence="3" id="KW-0547">Nucleotide-binding</keyword>
<dbReference type="SUPFAM" id="SSF52540">
    <property type="entry name" value="P-loop containing nucleoside triphosphate hydrolases"/>
    <property type="match status" value="1"/>
</dbReference>
<dbReference type="InterPro" id="IPR017871">
    <property type="entry name" value="ABC_transporter-like_CS"/>
</dbReference>
<evidence type="ECO:0000256" key="1">
    <source>
        <dbReference type="ARBA" id="ARBA00022448"/>
    </source>
</evidence>
<evidence type="ECO:0000256" key="4">
    <source>
        <dbReference type="ARBA" id="ARBA00022840"/>
    </source>
</evidence>
<dbReference type="InterPro" id="IPR050166">
    <property type="entry name" value="ABC_transporter_ATP-bind"/>
</dbReference>
<dbReference type="SMART" id="SM00382">
    <property type="entry name" value="AAA"/>
    <property type="match status" value="1"/>
</dbReference>
<organism evidence="8 9">
    <name type="scientific">Lapidilactobacillus mulanensis</name>
    <dbReference type="NCBI Taxonomy" id="2485999"/>
    <lineage>
        <taxon>Bacteria</taxon>
        <taxon>Bacillati</taxon>
        <taxon>Bacillota</taxon>
        <taxon>Bacilli</taxon>
        <taxon>Lactobacillales</taxon>
        <taxon>Lactobacillaceae</taxon>
        <taxon>Lapidilactobacillus</taxon>
    </lineage>
</organism>
<name>A0ABW4DKI0_9LACO</name>
<dbReference type="PROSITE" id="PS00211">
    <property type="entry name" value="ABC_TRANSPORTER_1"/>
    <property type="match status" value="1"/>
</dbReference>
<dbReference type="InterPro" id="IPR003593">
    <property type="entry name" value="AAA+_ATPase"/>
</dbReference>
<evidence type="ECO:0000256" key="5">
    <source>
        <dbReference type="ARBA" id="ARBA00022967"/>
    </source>
</evidence>
<comment type="caution">
    <text evidence="8">The sequence shown here is derived from an EMBL/GenBank/DDBJ whole genome shotgun (WGS) entry which is preliminary data.</text>
</comment>
<dbReference type="Pfam" id="PF00005">
    <property type="entry name" value="ABC_tran"/>
    <property type="match status" value="1"/>
</dbReference>
<dbReference type="InterPro" id="IPR027417">
    <property type="entry name" value="P-loop_NTPase"/>
</dbReference>
<protein>
    <submittedName>
        <fullName evidence="8">ABC transporter ATP-binding protein</fullName>
    </submittedName>
</protein>
<reference evidence="9" key="1">
    <citation type="journal article" date="2019" name="Int. J. Syst. Evol. Microbiol.">
        <title>The Global Catalogue of Microorganisms (GCM) 10K type strain sequencing project: providing services to taxonomists for standard genome sequencing and annotation.</title>
        <authorList>
            <consortium name="The Broad Institute Genomics Platform"/>
            <consortium name="The Broad Institute Genome Sequencing Center for Infectious Disease"/>
            <person name="Wu L."/>
            <person name="Ma J."/>
        </authorList>
    </citation>
    <scope>NUCLEOTIDE SEQUENCE [LARGE SCALE GENOMIC DNA]</scope>
    <source>
        <strain evidence="9">CCM 8951</strain>
    </source>
</reference>
<evidence type="ECO:0000313" key="9">
    <source>
        <dbReference type="Proteomes" id="UP001597244"/>
    </source>
</evidence>
<evidence type="ECO:0000256" key="6">
    <source>
        <dbReference type="ARBA" id="ARBA00023136"/>
    </source>
</evidence>
<dbReference type="InterPro" id="IPR003439">
    <property type="entry name" value="ABC_transporter-like_ATP-bd"/>
</dbReference>
<keyword evidence="6" id="KW-0472">Membrane</keyword>
<dbReference type="GO" id="GO:0005524">
    <property type="term" value="F:ATP binding"/>
    <property type="evidence" value="ECO:0007669"/>
    <property type="project" value="UniProtKB-KW"/>
</dbReference>
<dbReference type="RefSeq" id="WP_191986401.1">
    <property type="nucleotide sequence ID" value="NZ_JBHTOF010000025.1"/>
</dbReference>
<dbReference type="EMBL" id="JBHTOF010000025">
    <property type="protein sequence ID" value="MFD1465170.1"/>
    <property type="molecule type" value="Genomic_DNA"/>
</dbReference>
<keyword evidence="5" id="KW-1278">Translocase</keyword>
<evidence type="ECO:0000256" key="2">
    <source>
        <dbReference type="ARBA" id="ARBA00022475"/>
    </source>
</evidence>
<dbReference type="PANTHER" id="PTHR42788">
    <property type="entry name" value="TAURINE IMPORT ATP-BINDING PROTEIN-RELATED"/>
    <property type="match status" value="1"/>
</dbReference>
<evidence type="ECO:0000259" key="7">
    <source>
        <dbReference type="PROSITE" id="PS50893"/>
    </source>
</evidence>
<evidence type="ECO:0000313" key="8">
    <source>
        <dbReference type="EMBL" id="MFD1465170.1"/>
    </source>
</evidence>
<keyword evidence="4 8" id="KW-0067">ATP-binding</keyword>
<gene>
    <name evidence="8" type="ORF">ACFQ4L_03570</name>
</gene>
<dbReference type="PROSITE" id="PS50893">
    <property type="entry name" value="ABC_TRANSPORTER_2"/>
    <property type="match status" value="1"/>
</dbReference>
<dbReference type="Gene3D" id="3.40.50.300">
    <property type="entry name" value="P-loop containing nucleotide triphosphate hydrolases"/>
    <property type="match status" value="1"/>
</dbReference>
<sequence length="228" mass="25268">MLTATHLGKNYGRKVALQDVNLQIHQGEFVALVGMSGGGKSTLLRLIAGLEANTEGAIDFGNVAPVIRVMFQNDRLLPWLSVFENVTFHRREPQMRARAKEMLRLVGLADFANEYPEQLSGGQKQRVALARALMAEPQPLLLDEPLGALDALTRRKMQELILDVCHKQQLTTILVTHDVEEAARMADRIVVIKNGTNLYEESGFDRHDPAAVGVVAEKVLHDIIDEEG</sequence>
<keyword evidence="9" id="KW-1185">Reference proteome</keyword>
<evidence type="ECO:0000256" key="3">
    <source>
        <dbReference type="ARBA" id="ARBA00022741"/>
    </source>
</evidence>
<keyword evidence="2" id="KW-1003">Cell membrane</keyword>
<proteinExistence type="predicted"/>
<dbReference type="Proteomes" id="UP001597244">
    <property type="component" value="Unassembled WGS sequence"/>
</dbReference>
<dbReference type="PANTHER" id="PTHR42788:SF17">
    <property type="entry name" value="ALIPHATIC SULFONATES IMPORT ATP-BINDING PROTEIN SSUB"/>
    <property type="match status" value="1"/>
</dbReference>